<dbReference type="RefSeq" id="WP_227837617.1">
    <property type="nucleotide sequence ID" value="NZ_WEGI01000005.1"/>
</dbReference>
<accession>A0A7K0DMS5</accession>
<keyword evidence="2" id="KW-1185">Reference proteome</keyword>
<name>A0A7K0DMS5_9NOCA</name>
<dbReference type="EMBL" id="WEGI01000005">
    <property type="protein sequence ID" value="MQY27001.1"/>
    <property type="molecule type" value="Genomic_DNA"/>
</dbReference>
<proteinExistence type="predicted"/>
<gene>
    <name evidence="1" type="ORF">NRB56_25820</name>
</gene>
<dbReference type="Proteomes" id="UP000431401">
    <property type="component" value="Unassembled WGS sequence"/>
</dbReference>
<sequence length="35" mass="4007">MKYLLTIGVVAAVAFAISRFRQRDDAALWHEVTTR</sequence>
<organism evidence="1 2">
    <name type="scientific">Nocardia aurantia</name>
    <dbReference type="NCBI Taxonomy" id="2585199"/>
    <lineage>
        <taxon>Bacteria</taxon>
        <taxon>Bacillati</taxon>
        <taxon>Actinomycetota</taxon>
        <taxon>Actinomycetes</taxon>
        <taxon>Mycobacteriales</taxon>
        <taxon>Nocardiaceae</taxon>
        <taxon>Nocardia</taxon>
    </lineage>
</organism>
<dbReference type="InterPro" id="IPR047990">
    <property type="entry name" value="DLW39-like"/>
</dbReference>
<protein>
    <submittedName>
        <fullName evidence="1">Uncharacterized protein</fullName>
    </submittedName>
</protein>
<comment type="caution">
    <text evidence="1">The sequence shown here is derived from an EMBL/GenBank/DDBJ whole genome shotgun (WGS) entry which is preliminary data.</text>
</comment>
<dbReference type="NCBIfam" id="NF038356">
    <property type="entry name" value="actino_DLW39"/>
    <property type="match status" value="1"/>
</dbReference>
<dbReference type="AlphaFoldDB" id="A0A7K0DMS5"/>
<evidence type="ECO:0000313" key="1">
    <source>
        <dbReference type="EMBL" id="MQY27001.1"/>
    </source>
</evidence>
<reference evidence="1 2" key="1">
    <citation type="submission" date="2019-10" db="EMBL/GenBank/DDBJ databases">
        <title>Nocardia macrotermitis sp. nov. and Nocardia aurantia sp. nov., isolated from the gut of fungus growing-termite Macrotermes natalensis.</title>
        <authorList>
            <person name="Benndorf R."/>
            <person name="Schwitalla J."/>
            <person name="Martin K."/>
            <person name="De Beer W."/>
            <person name="Kaster A.-K."/>
            <person name="Vollmers J."/>
            <person name="Poulsen M."/>
            <person name="Beemelmanns C."/>
        </authorList>
    </citation>
    <scope>NUCLEOTIDE SEQUENCE [LARGE SCALE GENOMIC DNA]</scope>
    <source>
        <strain evidence="1 2">RB56</strain>
    </source>
</reference>
<evidence type="ECO:0000313" key="2">
    <source>
        <dbReference type="Proteomes" id="UP000431401"/>
    </source>
</evidence>